<dbReference type="SUPFAM" id="SSF54631">
    <property type="entry name" value="CBS-domain pair"/>
    <property type="match status" value="1"/>
</dbReference>
<name>A0A7W7GMN9_9MICC</name>
<feature type="transmembrane region" description="Helical" evidence="9">
    <location>
        <begin position="49"/>
        <end position="76"/>
    </location>
</feature>
<evidence type="ECO:0000256" key="5">
    <source>
        <dbReference type="ARBA" id="ARBA00022989"/>
    </source>
</evidence>
<feature type="domain" description="CBS" evidence="10">
    <location>
        <begin position="283"/>
        <end position="342"/>
    </location>
</feature>
<keyword evidence="13" id="KW-1185">Reference proteome</keyword>
<dbReference type="RefSeq" id="WP_158495628.1">
    <property type="nucleotide sequence ID" value="NZ_JACHNA010000001.1"/>
</dbReference>
<evidence type="ECO:0000256" key="4">
    <source>
        <dbReference type="ARBA" id="ARBA00022737"/>
    </source>
</evidence>
<evidence type="ECO:0000256" key="6">
    <source>
        <dbReference type="ARBA" id="ARBA00023136"/>
    </source>
</evidence>
<comment type="subcellular location">
    <subcellularLocation>
        <location evidence="1">Cell membrane</location>
        <topology evidence="1">Multi-pass membrane protein</topology>
    </subcellularLocation>
</comment>
<dbReference type="PROSITE" id="PS51846">
    <property type="entry name" value="CNNM"/>
    <property type="match status" value="1"/>
</dbReference>
<dbReference type="InterPro" id="IPR044751">
    <property type="entry name" value="Ion_transp-like_CBS"/>
</dbReference>
<dbReference type="InterPro" id="IPR002550">
    <property type="entry name" value="CNNM"/>
</dbReference>
<evidence type="ECO:0000259" key="11">
    <source>
        <dbReference type="PROSITE" id="PS51846"/>
    </source>
</evidence>
<dbReference type="PROSITE" id="PS51371">
    <property type="entry name" value="CBS"/>
    <property type="match status" value="1"/>
</dbReference>
<dbReference type="EMBL" id="JACHNA010000001">
    <property type="protein sequence ID" value="MBB4734917.1"/>
    <property type="molecule type" value="Genomic_DNA"/>
</dbReference>
<proteinExistence type="predicted"/>
<dbReference type="InterPro" id="IPR000644">
    <property type="entry name" value="CBS_dom"/>
</dbReference>
<keyword evidence="5 8" id="KW-1133">Transmembrane helix</keyword>
<keyword evidence="4" id="KW-0677">Repeat</keyword>
<dbReference type="Pfam" id="PF01595">
    <property type="entry name" value="CNNM"/>
    <property type="match status" value="1"/>
</dbReference>
<dbReference type="InterPro" id="IPR051676">
    <property type="entry name" value="UPF0053_domain"/>
</dbReference>
<keyword evidence="2" id="KW-1003">Cell membrane</keyword>
<dbReference type="GO" id="GO:0005886">
    <property type="term" value="C:plasma membrane"/>
    <property type="evidence" value="ECO:0007669"/>
    <property type="project" value="UniProtKB-SubCell"/>
</dbReference>
<evidence type="ECO:0000256" key="1">
    <source>
        <dbReference type="ARBA" id="ARBA00004651"/>
    </source>
</evidence>
<comment type="caution">
    <text evidence="12">The sequence shown here is derived from an EMBL/GenBank/DDBJ whole genome shotgun (WGS) entry which is preliminary data.</text>
</comment>
<dbReference type="AlphaFoldDB" id="A0A7W7GMN9"/>
<sequence>MSDDVTGLLWLGVLLAANAFFVGGEFAVMGARRSQIEPKADAGSRQAKVALYAIEHVTQMLAVCQLGITVCSLLILNVSEPALHHLLVAPMQTVGLPTSVADVAAFVLALLVVTFLHVTMGEMVPKNAAVSFADRAVMLLATPLVWLSTALAPLIWALNWLANLALRAMRVEPKEEVASAFTLEEVQSIVAESTRSGTLEDESGVLHSALEFSDRSAGDVMVPLADVVTLPEDVTPQAFEWNVGRVGYSRFAVADGTGGLTGYLHLKDVLTVDASAYERPISVTRIRSLANVRMDDEIEDALALMQRTGSHLARVIDGGGITVGVLFLEDVLEELVGEIHDATQSRRRLRPV</sequence>
<keyword evidence="6 8" id="KW-0472">Membrane</keyword>
<reference evidence="12 13" key="1">
    <citation type="submission" date="2020-08" db="EMBL/GenBank/DDBJ databases">
        <title>Sequencing the genomes of 1000 actinobacteria strains.</title>
        <authorList>
            <person name="Klenk H.-P."/>
        </authorList>
    </citation>
    <scope>NUCLEOTIDE SEQUENCE [LARGE SCALE GENOMIC DNA]</scope>
    <source>
        <strain evidence="12 13">DSM 23974</strain>
    </source>
</reference>
<dbReference type="CDD" id="cd04590">
    <property type="entry name" value="CBS_pair_CorC_HlyC_assoc"/>
    <property type="match status" value="1"/>
</dbReference>
<evidence type="ECO:0000313" key="13">
    <source>
        <dbReference type="Proteomes" id="UP000540191"/>
    </source>
</evidence>
<dbReference type="PANTHER" id="PTHR43099:SF5">
    <property type="entry name" value="HLYC_CORC FAMILY TRANSPORTER"/>
    <property type="match status" value="1"/>
</dbReference>
<feature type="transmembrane region" description="Helical" evidence="9">
    <location>
        <begin position="96"/>
        <end position="116"/>
    </location>
</feature>
<protein>
    <submittedName>
        <fullName evidence="12">CBS domain containing-hemolysin-like protein</fullName>
    </submittedName>
</protein>
<feature type="transmembrane region" description="Helical" evidence="9">
    <location>
        <begin position="137"/>
        <end position="162"/>
    </location>
</feature>
<evidence type="ECO:0000256" key="9">
    <source>
        <dbReference type="SAM" id="Phobius"/>
    </source>
</evidence>
<keyword evidence="3 8" id="KW-0812">Transmembrane</keyword>
<feature type="domain" description="CNNM transmembrane" evidence="11">
    <location>
        <begin position="1"/>
        <end position="203"/>
    </location>
</feature>
<evidence type="ECO:0000313" key="12">
    <source>
        <dbReference type="EMBL" id="MBB4734917.1"/>
    </source>
</evidence>
<gene>
    <name evidence="12" type="ORF">HDA30_000425</name>
</gene>
<feature type="transmembrane region" description="Helical" evidence="9">
    <location>
        <begin position="6"/>
        <end position="28"/>
    </location>
</feature>
<dbReference type="Proteomes" id="UP000540191">
    <property type="component" value="Unassembled WGS sequence"/>
</dbReference>
<evidence type="ECO:0000259" key="10">
    <source>
        <dbReference type="PROSITE" id="PS51371"/>
    </source>
</evidence>
<organism evidence="12 13">
    <name type="scientific">Micrococcus cohnii</name>
    <dbReference type="NCBI Taxonomy" id="993416"/>
    <lineage>
        <taxon>Bacteria</taxon>
        <taxon>Bacillati</taxon>
        <taxon>Actinomycetota</taxon>
        <taxon>Actinomycetes</taxon>
        <taxon>Micrococcales</taxon>
        <taxon>Micrococcaceae</taxon>
        <taxon>Micrococcus</taxon>
    </lineage>
</organism>
<dbReference type="Gene3D" id="3.10.580.10">
    <property type="entry name" value="CBS-domain"/>
    <property type="match status" value="1"/>
</dbReference>
<evidence type="ECO:0000256" key="3">
    <source>
        <dbReference type="ARBA" id="ARBA00022692"/>
    </source>
</evidence>
<evidence type="ECO:0000256" key="7">
    <source>
        <dbReference type="PROSITE-ProRule" id="PRU00703"/>
    </source>
</evidence>
<dbReference type="InterPro" id="IPR046342">
    <property type="entry name" value="CBS_dom_sf"/>
</dbReference>
<evidence type="ECO:0000256" key="8">
    <source>
        <dbReference type="PROSITE-ProRule" id="PRU01193"/>
    </source>
</evidence>
<dbReference type="PANTHER" id="PTHR43099">
    <property type="entry name" value="UPF0053 PROTEIN YRKA"/>
    <property type="match status" value="1"/>
</dbReference>
<evidence type="ECO:0000256" key="2">
    <source>
        <dbReference type="ARBA" id="ARBA00022475"/>
    </source>
</evidence>
<keyword evidence="7" id="KW-0129">CBS domain</keyword>
<accession>A0A7W7GMN9</accession>
<dbReference type="Pfam" id="PF00571">
    <property type="entry name" value="CBS"/>
    <property type="match status" value="1"/>
</dbReference>